<dbReference type="PANTHER" id="PTHR12832">
    <property type="entry name" value="TESTIS-SPECIFIC PROTEIN PBS13 T-COMPLEX 11"/>
    <property type="match status" value="1"/>
</dbReference>
<protein>
    <submittedName>
        <fullName evidence="3">Uncharacterized protein</fullName>
    </submittedName>
</protein>
<dbReference type="InterPro" id="IPR008862">
    <property type="entry name" value="Tcp11"/>
</dbReference>
<accession>A0AAD5V6L8</accession>
<feature type="region of interest" description="Disordered" evidence="2">
    <location>
        <begin position="282"/>
        <end position="303"/>
    </location>
</feature>
<dbReference type="GO" id="GO:0010737">
    <property type="term" value="P:protein kinase A signaling"/>
    <property type="evidence" value="ECO:0007669"/>
    <property type="project" value="TreeGrafter"/>
</dbReference>
<evidence type="ECO:0000313" key="3">
    <source>
        <dbReference type="EMBL" id="KAJ3485989.1"/>
    </source>
</evidence>
<proteinExistence type="inferred from homology"/>
<gene>
    <name evidence="3" type="ORF">NLI96_g4551</name>
</gene>
<feature type="region of interest" description="Disordered" evidence="2">
    <location>
        <begin position="1"/>
        <end position="64"/>
    </location>
</feature>
<comment type="caution">
    <text evidence="3">The sequence shown here is derived from an EMBL/GenBank/DDBJ whole genome shotgun (WGS) entry which is preliminary data.</text>
</comment>
<feature type="compositionally biased region" description="Low complexity" evidence="2">
    <location>
        <begin position="51"/>
        <end position="64"/>
    </location>
</feature>
<sequence>MDEFHNVPAQIHSITRKRKADQDDCSPQDVSAANDPSIQQEPMLIDPSATPRAPANPQPHQQQQPWWLVQHAQPIVPTWEPSPSPPLSPSQLEQPFTHPLNREGPRPKRPRIEIPQPIPSPRRLRRSRPPFSASPRSVPRHLLRDRISQSLPVSPIDSLSSHIPLLQPPINRDTLKELDLEAILRNPQLRQCSLRPSHVRGHPLYSSPRTCFPQIIGHDLLFDSGLQFRPTSSRRKRDMADSYWKAIAHELEWGCTCVTLDAHGKPRDCLCSCLCRNANVDPNTLPRPRPRSPSPPPTDRPISVASPCGNYVTFRTPSRLKPLLSELLEVLISIIQPNVTPRSTSLGVHPGLLHPQYNQNSTHVTQLRSILDADLIQQVIDHGLFDPSGVFQTIGDVIRCYCAPMRDHAVDQMVKLAQSCAPGGTGTSADAVRAIRLCFEIMELMKLVRGFLF</sequence>
<organism evidence="3 4">
    <name type="scientific">Meripilus lineatus</name>
    <dbReference type="NCBI Taxonomy" id="2056292"/>
    <lineage>
        <taxon>Eukaryota</taxon>
        <taxon>Fungi</taxon>
        <taxon>Dikarya</taxon>
        <taxon>Basidiomycota</taxon>
        <taxon>Agaricomycotina</taxon>
        <taxon>Agaricomycetes</taxon>
        <taxon>Polyporales</taxon>
        <taxon>Meripilaceae</taxon>
        <taxon>Meripilus</taxon>
    </lineage>
</organism>
<reference evidence="3" key="1">
    <citation type="submission" date="2022-07" db="EMBL/GenBank/DDBJ databases">
        <title>Genome Sequence of Physisporinus lineatus.</title>
        <authorList>
            <person name="Buettner E."/>
        </authorList>
    </citation>
    <scope>NUCLEOTIDE SEQUENCE</scope>
    <source>
        <strain evidence="3">VT162</strain>
    </source>
</reference>
<keyword evidence="4" id="KW-1185">Reference proteome</keyword>
<feature type="compositionally biased region" description="Polar residues" evidence="2">
    <location>
        <begin position="28"/>
        <end position="40"/>
    </location>
</feature>
<name>A0AAD5V6L8_9APHY</name>
<dbReference type="EMBL" id="JANAWD010000135">
    <property type="protein sequence ID" value="KAJ3485989.1"/>
    <property type="molecule type" value="Genomic_DNA"/>
</dbReference>
<dbReference type="PANTHER" id="PTHR12832:SF11">
    <property type="entry name" value="LD23868P"/>
    <property type="match status" value="1"/>
</dbReference>
<evidence type="ECO:0000313" key="4">
    <source>
        <dbReference type="Proteomes" id="UP001212997"/>
    </source>
</evidence>
<evidence type="ECO:0000256" key="1">
    <source>
        <dbReference type="ARBA" id="ARBA00010954"/>
    </source>
</evidence>
<dbReference type="Pfam" id="PF05794">
    <property type="entry name" value="Tcp11"/>
    <property type="match status" value="1"/>
</dbReference>
<dbReference type="Proteomes" id="UP001212997">
    <property type="component" value="Unassembled WGS sequence"/>
</dbReference>
<feature type="compositionally biased region" description="Pro residues" evidence="2">
    <location>
        <begin position="285"/>
        <end position="299"/>
    </location>
</feature>
<comment type="similarity">
    <text evidence="1">Belongs to the TCP11 family.</text>
</comment>
<feature type="region of interest" description="Disordered" evidence="2">
    <location>
        <begin position="77"/>
        <end position="142"/>
    </location>
</feature>
<evidence type="ECO:0000256" key="2">
    <source>
        <dbReference type="SAM" id="MobiDB-lite"/>
    </source>
</evidence>
<feature type="compositionally biased region" description="Basic and acidic residues" evidence="2">
    <location>
        <begin position="100"/>
        <end position="112"/>
    </location>
</feature>
<dbReference type="AlphaFoldDB" id="A0AAD5V6L8"/>